<evidence type="ECO:0000313" key="2">
    <source>
        <dbReference type="WBParaSite" id="ALUE_0000855901-mRNA-1"/>
    </source>
</evidence>
<dbReference type="AlphaFoldDB" id="A0A0M3HYG7"/>
<evidence type="ECO:0000313" key="1">
    <source>
        <dbReference type="Proteomes" id="UP000036681"/>
    </source>
</evidence>
<dbReference type="Proteomes" id="UP000036681">
    <property type="component" value="Unplaced"/>
</dbReference>
<reference evidence="2" key="1">
    <citation type="submission" date="2017-02" db="UniProtKB">
        <authorList>
            <consortium name="WormBaseParasite"/>
        </authorList>
    </citation>
    <scope>IDENTIFICATION</scope>
</reference>
<proteinExistence type="predicted"/>
<sequence length="113" mass="12873">MFASRSCSFYDKTVDYYYAKSMEVFSFTISNDTSVILLKSKAILFTFDGTVNVYEGSANLLTLNAYNWDGAMQASLNASFSDPIQRSPASIRLHSRNIFKWYGSLNRAFCKRQ</sequence>
<dbReference type="WBParaSite" id="ALUE_0000855901-mRNA-1">
    <property type="protein sequence ID" value="ALUE_0000855901-mRNA-1"/>
    <property type="gene ID" value="ALUE_0000855901"/>
</dbReference>
<name>A0A0M3HYG7_ASCLU</name>
<accession>A0A0M3HYG7</accession>
<protein>
    <submittedName>
        <fullName evidence="2">LAM_G_DOMAIN domain-containing protein</fullName>
    </submittedName>
</protein>
<organism evidence="1 2">
    <name type="scientific">Ascaris lumbricoides</name>
    <name type="common">Giant roundworm</name>
    <dbReference type="NCBI Taxonomy" id="6252"/>
    <lineage>
        <taxon>Eukaryota</taxon>
        <taxon>Metazoa</taxon>
        <taxon>Ecdysozoa</taxon>
        <taxon>Nematoda</taxon>
        <taxon>Chromadorea</taxon>
        <taxon>Rhabditida</taxon>
        <taxon>Spirurina</taxon>
        <taxon>Ascaridomorpha</taxon>
        <taxon>Ascaridoidea</taxon>
        <taxon>Ascarididae</taxon>
        <taxon>Ascaris</taxon>
    </lineage>
</organism>
<keyword evidence="1" id="KW-1185">Reference proteome</keyword>